<dbReference type="SUPFAM" id="SSF53850">
    <property type="entry name" value="Periplasmic binding protein-like II"/>
    <property type="match status" value="1"/>
</dbReference>
<evidence type="ECO:0000256" key="10">
    <source>
        <dbReference type="ARBA" id="ARBA00033171"/>
    </source>
</evidence>
<organism evidence="13 14">
    <name type="scientific">Streptomyces yanii</name>
    <dbReference type="NCBI Taxonomy" id="78510"/>
    <lineage>
        <taxon>Bacteria</taxon>
        <taxon>Bacillati</taxon>
        <taxon>Actinomycetota</taxon>
        <taxon>Actinomycetes</taxon>
        <taxon>Kitasatosporales</taxon>
        <taxon>Streptomycetaceae</taxon>
        <taxon>Streptomyces</taxon>
    </lineage>
</organism>
<dbReference type="EMBL" id="JBHMCG010000135">
    <property type="protein sequence ID" value="MFB9576590.1"/>
    <property type="molecule type" value="Genomic_DNA"/>
</dbReference>
<keyword evidence="9" id="KW-0408">Iron</keyword>
<evidence type="ECO:0000256" key="7">
    <source>
        <dbReference type="ARBA" id="ARBA00022898"/>
    </source>
</evidence>
<evidence type="ECO:0000256" key="8">
    <source>
        <dbReference type="ARBA" id="ARBA00022977"/>
    </source>
</evidence>
<name>A0ABV5RFD9_9ACTN</name>
<dbReference type="Proteomes" id="UP001589710">
    <property type="component" value="Unassembled WGS sequence"/>
</dbReference>
<protein>
    <recommendedName>
        <fullName evidence="10">Thiamine pyrimidine synthase</fullName>
    </recommendedName>
</protein>
<feature type="domain" description="SsuA/THI5-like" evidence="12">
    <location>
        <begin position="12"/>
        <end position="222"/>
    </location>
</feature>
<comment type="pathway">
    <text evidence="2">Cofactor biosynthesis; thiamine diphosphate biosynthesis.</text>
</comment>
<evidence type="ECO:0000256" key="3">
    <source>
        <dbReference type="ARBA" id="ARBA00009406"/>
    </source>
</evidence>
<evidence type="ECO:0000256" key="9">
    <source>
        <dbReference type="ARBA" id="ARBA00023004"/>
    </source>
</evidence>
<evidence type="ECO:0000256" key="4">
    <source>
        <dbReference type="ARBA" id="ARBA00011738"/>
    </source>
</evidence>
<comment type="caution">
    <text evidence="13">The sequence shown here is derived from an EMBL/GenBank/DDBJ whole genome shotgun (WGS) entry which is preliminary data.</text>
</comment>
<dbReference type="InterPro" id="IPR015168">
    <property type="entry name" value="SsuA/THI5"/>
</dbReference>
<evidence type="ECO:0000256" key="1">
    <source>
        <dbReference type="ARBA" id="ARBA00003469"/>
    </source>
</evidence>
<gene>
    <name evidence="13" type="ORF">ACFFTL_30975</name>
</gene>
<keyword evidence="14" id="KW-1185">Reference proteome</keyword>
<comment type="subunit">
    <text evidence="4">Homodimer.</text>
</comment>
<evidence type="ECO:0000313" key="14">
    <source>
        <dbReference type="Proteomes" id="UP001589710"/>
    </source>
</evidence>
<keyword evidence="7" id="KW-0663">Pyridoxal phosphate</keyword>
<sequence>MDQLTVTSTGWNPNYLPQNVAEDAGLFAEQGLQVIRRPQDPWEGVLTDLASGEADVALGGLWVPAMYHGTARDLVAVGQLNGRYAQAVVTRDGVGEFDWSWLRGKTMVVPGAGGTAGYTFTAGLMREAGVDPSATRFVRDLSTEMLTELFEAGLGDALLANLVTAADLQHRGVGVMSLLLADVGGPIPNSVYYVRRDRLDELSDRLGRFLTAVQGAMNQLVNTQADDLTKLALTLFPDIDPAVLRTVTGHLLSTRTWESVRIDRSACDRWISFQHDVPLLRAPIPYDDLVDTQAMDVADPMMEPPASS</sequence>
<reference evidence="13 14" key="1">
    <citation type="submission" date="2024-09" db="EMBL/GenBank/DDBJ databases">
        <authorList>
            <person name="Sun Q."/>
            <person name="Mori K."/>
        </authorList>
    </citation>
    <scope>NUCLEOTIDE SEQUENCE [LARGE SCALE GENOMIC DNA]</scope>
    <source>
        <strain evidence="13 14">JCM 3331</strain>
    </source>
</reference>
<proteinExistence type="inferred from homology"/>
<evidence type="ECO:0000259" key="12">
    <source>
        <dbReference type="Pfam" id="PF09084"/>
    </source>
</evidence>
<dbReference type="PANTHER" id="PTHR31528">
    <property type="entry name" value="4-AMINO-5-HYDROXYMETHYL-2-METHYLPYRIMIDINE PHOSPHATE SYNTHASE THI11-RELATED"/>
    <property type="match status" value="1"/>
</dbReference>
<dbReference type="Gene3D" id="3.40.190.10">
    <property type="entry name" value="Periplasmic binding protein-like II"/>
    <property type="match status" value="2"/>
</dbReference>
<evidence type="ECO:0000256" key="5">
    <source>
        <dbReference type="ARBA" id="ARBA00022679"/>
    </source>
</evidence>
<comment type="similarity">
    <text evidence="3">Belongs to the NMT1/THI5 family.</text>
</comment>
<accession>A0ABV5RFD9</accession>
<keyword evidence="8" id="KW-0784">Thiamine biosynthesis</keyword>
<keyword evidence="6" id="KW-0479">Metal-binding</keyword>
<comment type="catalytic activity">
    <reaction evidence="11">
        <text>N(6)-(pyridoxal phosphate)-L-lysyl-[4-amino-5-hydroxymethyl-2-methylpyrimidine phosphate synthase] + L-histidyl-[4-amino-5-hydroxymethyl-2-methylpyrimidine phosphate synthase] + 2 Fe(3+) + 4 H2O = L-lysyl-[4-amino-5-hydroxymethyl-2-methylpyrimidine phosphate synthase] + (2S)-2-amino-5-hydroxy-4-oxopentanoyl-[4-amino-5-hydroxymethyl-2-methylpyrimidine phosphate synthase] + 4-amino-2-methyl-5-(phosphooxymethyl)pyrimidine + 3-oxopropanoate + 2 Fe(2+) + 2 H(+)</text>
        <dbReference type="Rhea" id="RHEA:65756"/>
        <dbReference type="Rhea" id="RHEA-COMP:16892"/>
        <dbReference type="Rhea" id="RHEA-COMP:16893"/>
        <dbReference type="Rhea" id="RHEA-COMP:16894"/>
        <dbReference type="Rhea" id="RHEA-COMP:16895"/>
        <dbReference type="ChEBI" id="CHEBI:15377"/>
        <dbReference type="ChEBI" id="CHEBI:15378"/>
        <dbReference type="ChEBI" id="CHEBI:29033"/>
        <dbReference type="ChEBI" id="CHEBI:29034"/>
        <dbReference type="ChEBI" id="CHEBI:29969"/>
        <dbReference type="ChEBI" id="CHEBI:29979"/>
        <dbReference type="ChEBI" id="CHEBI:33190"/>
        <dbReference type="ChEBI" id="CHEBI:58354"/>
        <dbReference type="ChEBI" id="CHEBI:143915"/>
        <dbReference type="ChEBI" id="CHEBI:157692"/>
    </reaction>
    <physiologicalReaction direction="left-to-right" evidence="11">
        <dbReference type="Rhea" id="RHEA:65757"/>
    </physiologicalReaction>
</comment>
<dbReference type="PANTHER" id="PTHR31528:SF1">
    <property type="entry name" value="4-AMINO-5-HYDROXYMETHYL-2-METHYLPYRIMIDINE PHOSPHATE SYNTHASE THI11-RELATED"/>
    <property type="match status" value="1"/>
</dbReference>
<evidence type="ECO:0000256" key="11">
    <source>
        <dbReference type="ARBA" id="ARBA00048179"/>
    </source>
</evidence>
<dbReference type="RefSeq" id="WP_345515881.1">
    <property type="nucleotide sequence ID" value="NZ_BAAAXD010000034.1"/>
</dbReference>
<comment type="function">
    <text evidence="1">Responsible for the formation of the pyrimidine heterocycle in the thiamine biosynthesis pathway. Catalyzes the formation of hydroxymethylpyrimidine phosphate (HMP-P) from histidine and pyridoxal phosphate (PLP). The protein uses PLP and the active site histidine to form HMP-P, generating an inactive enzyme. The enzyme can only undergo a single turnover, which suggests it is a suicide enzyme.</text>
</comment>
<evidence type="ECO:0000313" key="13">
    <source>
        <dbReference type="EMBL" id="MFB9576590.1"/>
    </source>
</evidence>
<keyword evidence="5" id="KW-0808">Transferase</keyword>
<dbReference type="InterPro" id="IPR027939">
    <property type="entry name" value="NMT1/THI5"/>
</dbReference>
<evidence type="ECO:0000256" key="6">
    <source>
        <dbReference type="ARBA" id="ARBA00022723"/>
    </source>
</evidence>
<evidence type="ECO:0000256" key="2">
    <source>
        <dbReference type="ARBA" id="ARBA00004948"/>
    </source>
</evidence>
<dbReference type="Pfam" id="PF09084">
    <property type="entry name" value="NMT1"/>
    <property type="match status" value="1"/>
</dbReference>